<keyword evidence="4 8" id="KW-1003">Cell membrane</keyword>
<feature type="transmembrane region" description="Helical" evidence="8">
    <location>
        <begin position="32"/>
        <end position="53"/>
    </location>
</feature>
<feature type="transmembrane region" description="Helical" evidence="8">
    <location>
        <begin position="74"/>
        <end position="94"/>
    </location>
</feature>
<feature type="transmembrane region" description="Helical" evidence="8">
    <location>
        <begin position="100"/>
        <end position="121"/>
    </location>
</feature>
<evidence type="ECO:0000256" key="1">
    <source>
        <dbReference type="ARBA" id="ARBA00004651"/>
    </source>
</evidence>
<gene>
    <name evidence="9" type="ORF">HMPREF9238_01581</name>
</gene>
<keyword evidence="7 8" id="KW-0472">Membrane</keyword>
<dbReference type="Pfam" id="PF01925">
    <property type="entry name" value="TauE"/>
    <property type="match status" value="1"/>
</dbReference>
<evidence type="ECO:0000313" key="9">
    <source>
        <dbReference type="EMBL" id="EPD29444.1"/>
    </source>
</evidence>
<dbReference type="PANTHER" id="PTHR30269">
    <property type="entry name" value="TRANSMEMBRANE PROTEIN YFCA"/>
    <property type="match status" value="1"/>
</dbReference>
<keyword evidence="6 8" id="KW-1133">Transmembrane helix</keyword>
<dbReference type="InterPro" id="IPR002781">
    <property type="entry name" value="TM_pro_TauE-like"/>
</dbReference>
<evidence type="ECO:0000256" key="4">
    <source>
        <dbReference type="ARBA" id="ARBA00022475"/>
    </source>
</evidence>
<proteinExistence type="inferred from homology"/>
<reference evidence="9 10" key="1">
    <citation type="submission" date="2013-05" db="EMBL/GenBank/DDBJ databases">
        <title>The Genome Sequence of Actinomyces europaeus ACS-120-V-COL10B.</title>
        <authorList>
            <consortium name="The Broad Institute Genomics Platform"/>
            <person name="Earl A."/>
            <person name="Ward D."/>
            <person name="Feldgarden M."/>
            <person name="Gevers D."/>
            <person name="Saerens B."/>
            <person name="Vaneechoutte M."/>
            <person name="Walker B."/>
            <person name="Young S."/>
            <person name="Zeng Q."/>
            <person name="Gargeya S."/>
            <person name="Fitzgerald M."/>
            <person name="Haas B."/>
            <person name="Abouelleil A."/>
            <person name="Allen A.W."/>
            <person name="Alvarado L."/>
            <person name="Arachchi H.M."/>
            <person name="Berlin A.M."/>
            <person name="Chapman S.B."/>
            <person name="Gainer-Dewar J."/>
            <person name="Goldberg J."/>
            <person name="Griggs A."/>
            <person name="Gujja S."/>
            <person name="Hansen M."/>
            <person name="Howarth C."/>
            <person name="Imamovic A."/>
            <person name="Ireland A."/>
            <person name="Larimer J."/>
            <person name="McCowan C."/>
            <person name="Murphy C."/>
            <person name="Pearson M."/>
            <person name="Poon T.W."/>
            <person name="Priest M."/>
            <person name="Roberts A."/>
            <person name="Saif S."/>
            <person name="Shea T."/>
            <person name="Sisk P."/>
            <person name="Sykes S."/>
            <person name="Wortman J."/>
            <person name="Nusbaum C."/>
            <person name="Birren B."/>
        </authorList>
    </citation>
    <scope>NUCLEOTIDE SEQUENCE [LARGE SCALE GENOMIC DNA]</scope>
    <source>
        <strain evidence="9 10">ACS-120-V-Col10b</strain>
    </source>
</reference>
<organism evidence="9 10">
    <name type="scientific">Gleimia europaea ACS-120-V-Col10b</name>
    <dbReference type="NCBI Taxonomy" id="883069"/>
    <lineage>
        <taxon>Bacteria</taxon>
        <taxon>Bacillati</taxon>
        <taxon>Actinomycetota</taxon>
        <taxon>Actinomycetes</taxon>
        <taxon>Actinomycetales</taxon>
        <taxon>Actinomycetaceae</taxon>
        <taxon>Gleimia</taxon>
    </lineage>
</organism>
<dbReference type="Proteomes" id="UP000014387">
    <property type="component" value="Unassembled WGS sequence"/>
</dbReference>
<dbReference type="AlphaFoldDB" id="A0A9W5RD15"/>
<evidence type="ECO:0000256" key="8">
    <source>
        <dbReference type="RuleBase" id="RU363041"/>
    </source>
</evidence>
<dbReference type="EMBL" id="AGWN01000003">
    <property type="protein sequence ID" value="EPD29444.1"/>
    <property type="molecule type" value="Genomic_DNA"/>
</dbReference>
<dbReference type="PANTHER" id="PTHR30269:SF37">
    <property type="entry name" value="MEMBRANE TRANSPORTER PROTEIN"/>
    <property type="match status" value="1"/>
</dbReference>
<feature type="transmembrane region" description="Helical" evidence="8">
    <location>
        <begin position="233"/>
        <end position="254"/>
    </location>
</feature>
<comment type="similarity">
    <text evidence="2 8">Belongs to the 4-toluene sulfonate uptake permease (TSUP) (TC 2.A.102) family.</text>
</comment>
<evidence type="ECO:0000313" key="10">
    <source>
        <dbReference type="Proteomes" id="UP000014387"/>
    </source>
</evidence>
<sequence>MVWVMGTVWALMAVAGATLVASGVQSIAGMGFGLVAVPVFIALFGPAEGVLWGNIIGSVTAGTLLVEKRKDVDWAIAARFSVAAVPVIFATVLLTQNLDASMMDLAVGLIMLALVSFAVFARNMPRAQGRLPMYFTGGVGGFLSAAVGQAGPVLTAYARAAHWPQRSFAATLQVYFLAMNAVNIPLKLAVGYGPHDGRVAITTLAAGLVGIALGTFVARTVSARITKQQARNFAMIVASVGATLVFARGIIGILA</sequence>
<evidence type="ECO:0000256" key="3">
    <source>
        <dbReference type="ARBA" id="ARBA00022448"/>
    </source>
</evidence>
<evidence type="ECO:0000256" key="6">
    <source>
        <dbReference type="ARBA" id="ARBA00022989"/>
    </source>
</evidence>
<feature type="transmembrane region" description="Helical" evidence="8">
    <location>
        <begin position="133"/>
        <end position="158"/>
    </location>
</feature>
<feature type="transmembrane region" description="Helical" evidence="8">
    <location>
        <begin position="199"/>
        <end position="221"/>
    </location>
</feature>
<evidence type="ECO:0000256" key="7">
    <source>
        <dbReference type="ARBA" id="ARBA00023136"/>
    </source>
</evidence>
<comment type="caution">
    <text evidence="9">The sequence shown here is derived from an EMBL/GenBank/DDBJ whole genome shotgun (WGS) entry which is preliminary data.</text>
</comment>
<accession>A0A9W5RD15</accession>
<evidence type="ECO:0000256" key="2">
    <source>
        <dbReference type="ARBA" id="ARBA00009142"/>
    </source>
</evidence>
<keyword evidence="10" id="KW-1185">Reference proteome</keyword>
<keyword evidence="3" id="KW-0813">Transport</keyword>
<comment type="subcellular location">
    <subcellularLocation>
        <location evidence="1 8">Cell membrane</location>
        <topology evidence="1 8">Multi-pass membrane protein</topology>
    </subcellularLocation>
</comment>
<keyword evidence="5 8" id="KW-0812">Transmembrane</keyword>
<protein>
    <recommendedName>
        <fullName evidence="8">Probable membrane transporter protein</fullName>
    </recommendedName>
</protein>
<dbReference type="InterPro" id="IPR052017">
    <property type="entry name" value="TSUP"/>
</dbReference>
<name>A0A9W5RD15_9ACTO</name>
<dbReference type="GO" id="GO:0005886">
    <property type="term" value="C:plasma membrane"/>
    <property type="evidence" value="ECO:0007669"/>
    <property type="project" value="UniProtKB-SubCell"/>
</dbReference>
<evidence type="ECO:0000256" key="5">
    <source>
        <dbReference type="ARBA" id="ARBA00022692"/>
    </source>
</evidence>